<evidence type="ECO:0000256" key="8">
    <source>
        <dbReference type="ARBA" id="ARBA00023027"/>
    </source>
</evidence>
<feature type="domain" description="FAD/NAD(P)-binding" evidence="9">
    <location>
        <begin position="4"/>
        <end position="280"/>
    </location>
</feature>
<proteinExistence type="inferred from homology"/>
<dbReference type="PANTHER" id="PTHR43429:SF3">
    <property type="entry name" value="NITRITE REDUCTASE [NAD(P)H]"/>
    <property type="match status" value="1"/>
</dbReference>
<evidence type="ECO:0000313" key="11">
    <source>
        <dbReference type="EMBL" id="SFN13020.1"/>
    </source>
</evidence>
<protein>
    <submittedName>
        <fullName evidence="11">Nitric oxide reductase FlRd-NAD(+) reductase</fullName>
    </submittedName>
</protein>
<accession>A0A1I4WIC5</accession>
<keyword evidence="5" id="KW-0285">Flavoprotein</keyword>
<dbReference type="Pfam" id="PF07992">
    <property type="entry name" value="Pyr_redox_2"/>
    <property type="match status" value="1"/>
</dbReference>
<keyword evidence="8" id="KW-0520">NAD</keyword>
<keyword evidence="12" id="KW-1185">Reference proteome</keyword>
<dbReference type="PRINTS" id="PR00411">
    <property type="entry name" value="PNDRDTASEI"/>
</dbReference>
<dbReference type="InterPro" id="IPR041364">
    <property type="entry name" value="Rbx-bd"/>
</dbReference>
<dbReference type="GO" id="GO:0016491">
    <property type="term" value="F:oxidoreductase activity"/>
    <property type="evidence" value="ECO:0007669"/>
    <property type="project" value="UniProtKB-KW"/>
</dbReference>
<evidence type="ECO:0000256" key="2">
    <source>
        <dbReference type="ARBA" id="ARBA00004496"/>
    </source>
</evidence>
<dbReference type="Proteomes" id="UP000198968">
    <property type="component" value="Unassembled WGS sequence"/>
</dbReference>
<keyword evidence="4" id="KW-0963">Cytoplasm</keyword>
<comment type="cofactor">
    <cofactor evidence="1">
        <name>FAD</name>
        <dbReference type="ChEBI" id="CHEBI:57692"/>
    </cofactor>
</comment>
<organism evidence="11 12">
    <name type="scientific">Candidatus Pantoea varia</name>
    <dbReference type="NCBI Taxonomy" id="1881036"/>
    <lineage>
        <taxon>Bacteria</taxon>
        <taxon>Pseudomonadati</taxon>
        <taxon>Pseudomonadota</taxon>
        <taxon>Gammaproteobacteria</taxon>
        <taxon>Enterobacterales</taxon>
        <taxon>Erwiniaceae</taxon>
        <taxon>Pantoea</taxon>
    </lineage>
</organism>
<dbReference type="GO" id="GO:0005737">
    <property type="term" value="C:cytoplasm"/>
    <property type="evidence" value="ECO:0007669"/>
    <property type="project" value="UniProtKB-SubCell"/>
</dbReference>
<gene>
    <name evidence="11" type="ORF">SAMN05428971_0167</name>
</gene>
<evidence type="ECO:0000259" key="10">
    <source>
        <dbReference type="Pfam" id="PF18113"/>
    </source>
</evidence>
<comment type="similarity">
    <text evidence="3">Belongs to the FAD-dependent oxidoreductase family.</text>
</comment>
<dbReference type="InterPro" id="IPR036188">
    <property type="entry name" value="FAD/NAD-bd_sf"/>
</dbReference>
<evidence type="ECO:0000256" key="1">
    <source>
        <dbReference type="ARBA" id="ARBA00001974"/>
    </source>
</evidence>
<keyword evidence="7" id="KW-0560">Oxidoreductase</keyword>
<evidence type="ECO:0000313" key="12">
    <source>
        <dbReference type="Proteomes" id="UP000198968"/>
    </source>
</evidence>
<sequence>MASEIVIIGSGFAARQLVKNIRHQDKNVPVRLIAADSCDEYNKPELSHVFSLGQRADDLTRQTAAAWADSNNVVLHPHTRVENIDTSAHIVRTTAGDFGYAKLVLATGAEAILPPVPGSELLYTLNSQQEYRRCEAELANAKRVLLIGGGLIGTEIAMDFNRAGKDVTVTDRSVGLLASLLPPEISARLQRRLMDNGVNFMFKKEITEVVRHHDSLIATFSDGHRQSFDAIVCAIGLRPAVGLARDAGIGIRRGIVVNDTLATSAEDVYALGDCAEIQGKLMPYLQPATLAAMTLAKNLTGGAAKLMMPTMLVKVKTPDMPLHLAGDPANPSLTWNMVFSPAGVIAKGCDDTGELRAFVVSEEHMKMAFPMLKDIRLPAAH</sequence>
<dbReference type="PRINTS" id="PR00368">
    <property type="entry name" value="FADPNR"/>
</dbReference>
<dbReference type="PANTHER" id="PTHR43429">
    <property type="entry name" value="PYRIDINE NUCLEOTIDE-DISULFIDE OXIDOREDUCTASE DOMAIN-CONTAINING"/>
    <property type="match status" value="1"/>
</dbReference>
<evidence type="ECO:0000256" key="3">
    <source>
        <dbReference type="ARBA" id="ARBA00006442"/>
    </source>
</evidence>
<evidence type="ECO:0000256" key="7">
    <source>
        <dbReference type="ARBA" id="ARBA00023002"/>
    </source>
</evidence>
<dbReference type="InterPro" id="IPR023753">
    <property type="entry name" value="FAD/NAD-binding_dom"/>
</dbReference>
<reference evidence="12" key="1">
    <citation type="submission" date="2016-10" db="EMBL/GenBank/DDBJ databases">
        <authorList>
            <person name="Varghese N."/>
            <person name="Submissions S."/>
        </authorList>
    </citation>
    <scope>NUCLEOTIDE SEQUENCE [LARGE SCALE GENOMIC DNA]</scope>
    <source>
        <strain evidence="12">OV426</strain>
    </source>
</reference>
<comment type="subcellular location">
    <subcellularLocation>
        <location evidence="2">Cytoplasm</location>
    </subcellularLocation>
</comment>
<feature type="domain" description="Rubredoxin binding" evidence="10">
    <location>
        <begin position="307"/>
        <end position="374"/>
    </location>
</feature>
<dbReference type="OrthoDB" id="9800167at2"/>
<dbReference type="SUPFAM" id="SSF51905">
    <property type="entry name" value="FAD/NAD(P)-binding domain"/>
    <property type="match status" value="1"/>
</dbReference>
<dbReference type="AlphaFoldDB" id="A0A1I4WIC5"/>
<dbReference type="EMBL" id="FOVG01000001">
    <property type="protein sequence ID" value="SFN13020.1"/>
    <property type="molecule type" value="Genomic_DNA"/>
</dbReference>
<keyword evidence="6" id="KW-0274">FAD</keyword>
<evidence type="ECO:0000259" key="9">
    <source>
        <dbReference type="Pfam" id="PF07992"/>
    </source>
</evidence>
<dbReference type="Gene3D" id="3.50.50.60">
    <property type="entry name" value="FAD/NAD(P)-binding domain"/>
    <property type="match status" value="2"/>
</dbReference>
<evidence type="ECO:0000256" key="5">
    <source>
        <dbReference type="ARBA" id="ARBA00022630"/>
    </source>
</evidence>
<dbReference type="Pfam" id="PF18113">
    <property type="entry name" value="Rbx_binding"/>
    <property type="match status" value="1"/>
</dbReference>
<evidence type="ECO:0000256" key="6">
    <source>
        <dbReference type="ARBA" id="ARBA00022827"/>
    </source>
</evidence>
<evidence type="ECO:0000256" key="4">
    <source>
        <dbReference type="ARBA" id="ARBA00022490"/>
    </source>
</evidence>
<name>A0A1I4WIC5_9GAMM</name>
<dbReference type="InterPro" id="IPR050260">
    <property type="entry name" value="FAD-bd_OxRdtase"/>
</dbReference>
<dbReference type="RefSeq" id="WP_090958802.1">
    <property type="nucleotide sequence ID" value="NZ_FOVG01000001.1"/>
</dbReference>
<dbReference type="NCBIfam" id="NF003437">
    <property type="entry name" value="PRK04965.1"/>
    <property type="match status" value="1"/>
</dbReference>